<sequence>MCNKSLEYHRDGDPTIIDDWTRMESEMPRSGQFRHITIDEKEKRCNAKRRGECEREPCIPTSWEWSKRKRHTHNYTKQQNEIVSLMRAL</sequence>
<gene>
    <name evidence="1" type="ORF">EVAR_40182_1</name>
</gene>
<dbReference type="AlphaFoldDB" id="A0A4C1XJH5"/>
<accession>A0A4C1XJH5</accession>
<evidence type="ECO:0000313" key="2">
    <source>
        <dbReference type="Proteomes" id="UP000299102"/>
    </source>
</evidence>
<organism evidence="1 2">
    <name type="scientific">Eumeta variegata</name>
    <name type="common">Bagworm moth</name>
    <name type="synonym">Eumeta japonica</name>
    <dbReference type="NCBI Taxonomy" id="151549"/>
    <lineage>
        <taxon>Eukaryota</taxon>
        <taxon>Metazoa</taxon>
        <taxon>Ecdysozoa</taxon>
        <taxon>Arthropoda</taxon>
        <taxon>Hexapoda</taxon>
        <taxon>Insecta</taxon>
        <taxon>Pterygota</taxon>
        <taxon>Neoptera</taxon>
        <taxon>Endopterygota</taxon>
        <taxon>Lepidoptera</taxon>
        <taxon>Glossata</taxon>
        <taxon>Ditrysia</taxon>
        <taxon>Tineoidea</taxon>
        <taxon>Psychidae</taxon>
        <taxon>Oiketicinae</taxon>
        <taxon>Eumeta</taxon>
    </lineage>
</organism>
<name>A0A4C1XJH5_EUMVA</name>
<reference evidence="1 2" key="1">
    <citation type="journal article" date="2019" name="Commun. Biol.">
        <title>The bagworm genome reveals a unique fibroin gene that provides high tensile strength.</title>
        <authorList>
            <person name="Kono N."/>
            <person name="Nakamura H."/>
            <person name="Ohtoshi R."/>
            <person name="Tomita M."/>
            <person name="Numata K."/>
            <person name="Arakawa K."/>
        </authorList>
    </citation>
    <scope>NUCLEOTIDE SEQUENCE [LARGE SCALE GENOMIC DNA]</scope>
</reference>
<protein>
    <submittedName>
        <fullName evidence="1">Uncharacterized protein</fullName>
    </submittedName>
</protein>
<evidence type="ECO:0000313" key="1">
    <source>
        <dbReference type="EMBL" id="GBP63931.1"/>
    </source>
</evidence>
<dbReference type="EMBL" id="BGZK01000883">
    <property type="protein sequence ID" value="GBP63931.1"/>
    <property type="molecule type" value="Genomic_DNA"/>
</dbReference>
<comment type="caution">
    <text evidence="1">The sequence shown here is derived from an EMBL/GenBank/DDBJ whole genome shotgun (WGS) entry which is preliminary data.</text>
</comment>
<dbReference type="Proteomes" id="UP000299102">
    <property type="component" value="Unassembled WGS sequence"/>
</dbReference>
<proteinExistence type="predicted"/>
<keyword evidence="2" id="KW-1185">Reference proteome</keyword>